<dbReference type="Pfam" id="PF23598">
    <property type="entry name" value="LRR_14"/>
    <property type="match status" value="1"/>
</dbReference>
<dbReference type="Gene3D" id="3.80.10.10">
    <property type="entry name" value="Ribonuclease Inhibitor"/>
    <property type="match status" value="1"/>
</dbReference>
<dbReference type="PANTHER" id="PTHR23155:SF1185">
    <property type="entry name" value="DISEASE RESISTANCE RPP8-LIKE PROTEIN 3-RELATED"/>
    <property type="match status" value="1"/>
</dbReference>
<dbReference type="AlphaFoldDB" id="A0AA88DJX0"/>
<evidence type="ECO:0000256" key="1">
    <source>
        <dbReference type="ARBA" id="ARBA00022737"/>
    </source>
</evidence>
<proteinExistence type="predicted"/>
<comment type="caution">
    <text evidence="5">The sequence shown here is derived from an EMBL/GenBank/DDBJ whole genome shotgun (WGS) entry which is preliminary data.</text>
</comment>
<organism evidence="5 6">
    <name type="scientific">Ficus carica</name>
    <name type="common">Common fig</name>
    <dbReference type="NCBI Taxonomy" id="3494"/>
    <lineage>
        <taxon>Eukaryota</taxon>
        <taxon>Viridiplantae</taxon>
        <taxon>Streptophyta</taxon>
        <taxon>Embryophyta</taxon>
        <taxon>Tracheophyta</taxon>
        <taxon>Spermatophyta</taxon>
        <taxon>Magnoliopsida</taxon>
        <taxon>eudicotyledons</taxon>
        <taxon>Gunneridae</taxon>
        <taxon>Pentapetalae</taxon>
        <taxon>rosids</taxon>
        <taxon>fabids</taxon>
        <taxon>Rosales</taxon>
        <taxon>Moraceae</taxon>
        <taxon>Ficeae</taxon>
        <taxon>Ficus</taxon>
    </lineage>
</organism>
<dbReference type="Proteomes" id="UP001187192">
    <property type="component" value="Unassembled WGS sequence"/>
</dbReference>
<evidence type="ECO:0000313" key="5">
    <source>
        <dbReference type="EMBL" id="GMN52869.1"/>
    </source>
</evidence>
<accession>A0AA88DJX0</accession>
<feature type="domain" description="Disease resistance protein winged helix" evidence="3">
    <location>
        <begin position="23"/>
        <end position="97"/>
    </location>
</feature>
<dbReference type="PANTHER" id="PTHR23155">
    <property type="entry name" value="DISEASE RESISTANCE PROTEIN RP"/>
    <property type="match status" value="1"/>
</dbReference>
<sequence length="528" mass="61050">MIALSYHDFPYFLKPCFLYLGSFPEDLEIPRRILIQLWIAEGLVTEPIITASGQTMEEIADQYLRELIDRCMVQVGSKDYTGVGVKTCRVQHLMRDFCVSKAREDNFSEVIRQEEIRNRMERFRTFSNQQLTLQTKTRRIAIHAGCDLDPSQMHPCLRSLLCFDVSSPTSLVKYVRSKNLRLLRVLEFGFNRSTVHNCKVPTEIGDLIHLMYFGLRYAGKVKLPSSIGNLRNLDTVNLRDNAEVVLKVEIFRLKRLKHLLLPFGTSFPNGYSWATYALSDPGQIQTFKYVSFGKFLLKNKIFSHEMANLRNLGVQFESNGDVRSFLSSPNFRLAMFQSLHMSILSSTGFSSLHPLSQCVILSKLFLDGKISRGESLGFLPRSLTKPILRDSGLRDDPMAVLERLPNLRFLGLHNAYTRTELICSAEGFQRLETLQLFSLEEVTKWELMEFSMPNLKRLHIKHMLELTMIPEELRNITSLRELKITDMRRSFEDRIRVKDGIEGVDFYKGSHVSSISFSWTLPSRYQYY</sequence>
<dbReference type="InterPro" id="IPR058922">
    <property type="entry name" value="WHD_DRP"/>
</dbReference>
<protein>
    <submittedName>
        <fullName evidence="5">Uncharacterized protein</fullName>
    </submittedName>
</protein>
<gene>
    <name evidence="5" type="ORF">TIFTF001_022012</name>
</gene>
<dbReference type="InterPro" id="IPR036388">
    <property type="entry name" value="WH-like_DNA-bd_sf"/>
</dbReference>
<dbReference type="Pfam" id="PF23559">
    <property type="entry name" value="WHD_DRP"/>
    <property type="match status" value="1"/>
</dbReference>
<feature type="domain" description="Disease resistance R13L4/SHOC-2-like LRR" evidence="4">
    <location>
        <begin position="158"/>
        <end position="485"/>
    </location>
</feature>
<dbReference type="Gene3D" id="1.10.10.10">
    <property type="entry name" value="Winged helix-like DNA-binding domain superfamily/Winged helix DNA-binding domain"/>
    <property type="match status" value="1"/>
</dbReference>
<evidence type="ECO:0000313" key="6">
    <source>
        <dbReference type="Proteomes" id="UP001187192"/>
    </source>
</evidence>
<evidence type="ECO:0000256" key="2">
    <source>
        <dbReference type="ARBA" id="ARBA00022821"/>
    </source>
</evidence>
<evidence type="ECO:0000259" key="3">
    <source>
        <dbReference type="Pfam" id="PF23559"/>
    </source>
</evidence>
<dbReference type="Gramene" id="FCD_00015606-RA">
    <property type="protein sequence ID" value="FCD_00015606-RA:cds"/>
    <property type="gene ID" value="FCD_00015606"/>
</dbReference>
<dbReference type="SUPFAM" id="SSF52058">
    <property type="entry name" value="L domain-like"/>
    <property type="match status" value="1"/>
</dbReference>
<reference evidence="5" key="1">
    <citation type="submission" date="2023-07" db="EMBL/GenBank/DDBJ databases">
        <title>draft genome sequence of fig (Ficus carica).</title>
        <authorList>
            <person name="Takahashi T."/>
            <person name="Nishimura K."/>
        </authorList>
    </citation>
    <scope>NUCLEOTIDE SEQUENCE</scope>
</reference>
<dbReference type="FunFam" id="1.10.10.10:FF:000322">
    <property type="entry name" value="Probable disease resistance protein At1g63360"/>
    <property type="match status" value="1"/>
</dbReference>
<dbReference type="InterPro" id="IPR055414">
    <property type="entry name" value="LRR_R13L4/SHOC2-like"/>
</dbReference>
<dbReference type="EMBL" id="BTGU01000043">
    <property type="protein sequence ID" value="GMN52869.1"/>
    <property type="molecule type" value="Genomic_DNA"/>
</dbReference>
<name>A0AA88DJX0_FICCA</name>
<dbReference type="InterPro" id="IPR032675">
    <property type="entry name" value="LRR_dom_sf"/>
</dbReference>
<dbReference type="InterPro" id="IPR044974">
    <property type="entry name" value="Disease_R_plants"/>
</dbReference>
<keyword evidence="6" id="KW-1185">Reference proteome</keyword>
<keyword evidence="2" id="KW-0611">Plant defense</keyword>
<keyword evidence="1" id="KW-0677">Repeat</keyword>
<evidence type="ECO:0000259" key="4">
    <source>
        <dbReference type="Pfam" id="PF23598"/>
    </source>
</evidence>
<dbReference type="GO" id="GO:0098542">
    <property type="term" value="P:defense response to other organism"/>
    <property type="evidence" value="ECO:0007669"/>
    <property type="project" value="TreeGrafter"/>
</dbReference>